<gene>
    <name evidence="2" type="primary">LOC102805235</name>
</gene>
<evidence type="ECO:0000313" key="2">
    <source>
        <dbReference type="RefSeq" id="XP_006818603.1"/>
    </source>
</evidence>
<keyword evidence="1" id="KW-1185">Reference proteome</keyword>
<name>A0ABM0MF12_SACKO</name>
<dbReference type="Proteomes" id="UP000694865">
    <property type="component" value="Unplaced"/>
</dbReference>
<protein>
    <submittedName>
        <fullName evidence="2">Zinc finger protein 862-like</fullName>
    </submittedName>
</protein>
<dbReference type="GeneID" id="102805235"/>
<dbReference type="PANTHER" id="PTHR46880">
    <property type="entry name" value="RAS-ASSOCIATING DOMAIN-CONTAINING PROTEIN"/>
    <property type="match status" value="1"/>
</dbReference>
<dbReference type="PANTHER" id="PTHR46880:SF5">
    <property type="entry name" value="DUF4371 DOMAIN-CONTAINING PROTEIN"/>
    <property type="match status" value="1"/>
</dbReference>
<reference evidence="2" key="1">
    <citation type="submission" date="2025-08" db="UniProtKB">
        <authorList>
            <consortium name="RefSeq"/>
        </authorList>
    </citation>
    <scope>IDENTIFICATION</scope>
    <source>
        <tissue evidence="2">Testes</tissue>
    </source>
</reference>
<organism evidence="1 2">
    <name type="scientific">Saccoglossus kowalevskii</name>
    <name type="common">Acorn worm</name>
    <dbReference type="NCBI Taxonomy" id="10224"/>
    <lineage>
        <taxon>Eukaryota</taxon>
        <taxon>Metazoa</taxon>
        <taxon>Hemichordata</taxon>
        <taxon>Enteropneusta</taxon>
        <taxon>Harrimaniidae</taxon>
        <taxon>Saccoglossus</taxon>
    </lineage>
</organism>
<dbReference type="RefSeq" id="XP_006818603.1">
    <property type="nucleotide sequence ID" value="XM_006818540.1"/>
</dbReference>
<sequence length="239" mass="26128">MGKENQDRIRYLFNTAYAVAKAGKPFSDFKFICGIQKKNGLKLGENYVNSHGCTEFMEHIASTLRKDISKEIETVNFISVLGDGSTDKSIIEQEIIYVRYVGPRTKLPVTREVAITSVENATSQGVFDALTNGLSSVDLNLDNLNPDREKKTSLISSNFDGASVNMGKKTGVVTKIKDVVSSSIGIHCVAHKLELAILDACKTETNIRLRGHVKGDISFLPLFSETSTNFLKGNKGGGF</sequence>
<accession>A0ABM0MF12</accession>
<proteinExistence type="predicted"/>
<evidence type="ECO:0000313" key="1">
    <source>
        <dbReference type="Proteomes" id="UP000694865"/>
    </source>
</evidence>